<evidence type="ECO:0000313" key="2">
    <source>
        <dbReference type="EMBL" id="CAA0215547.1"/>
    </source>
</evidence>
<evidence type="ECO:0000313" key="1">
    <source>
        <dbReference type="Araport" id="AT1G17744"/>
    </source>
</evidence>
<dbReference type="Araport" id="AT1G17744"/>
<dbReference type="EMBL" id="CACRSJ010000104">
    <property type="protein sequence ID" value="VYS46410.1"/>
    <property type="molecule type" value="Genomic_DNA"/>
</dbReference>
<protein>
    <submittedName>
        <fullName evidence="3">Uncharacterized protein</fullName>
    </submittedName>
</protein>
<dbReference type="RefSeq" id="NP_001117302.1">
    <property type="nucleotide sequence ID" value="NM_001123830.1"/>
</dbReference>
<dbReference type="GeneID" id="6240445"/>
<sequence length="146" mass="17055">MANRERTGFNRSVGLSNVTCHRSKQSNSMFGSSHRISRWSINHQTPVLRRRLQINIVNPNSGSSDHFQPPLRRLKHFPRHFSSASHDQSVTLRHFLLQIFRRKIVRAVNVAEFPEEIHAGFSQFLGDEDPRLWKSWIVFIRVRSDG</sequence>
<evidence type="ECO:0000313" key="3">
    <source>
        <dbReference type="EMBL" id="VYS46410.1"/>
    </source>
</evidence>
<gene>
    <name evidence="1" type="ordered locus">At1g17744</name>
    <name evidence="3" type="ORF">AN1_LOCUS1910</name>
    <name evidence="2" type="ORF">C24_LOCUS1826</name>
</gene>
<dbReference type="OMA" id="SWIVFIR"/>
<evidence type="ECO:0000313" key="4">
    <source>
        <dbReference type="Proteomes" id="UP000426265"/>
    </source>
</evidence>
<proteinExistence type="predicted"/>
<organism evidence="3 4">
    <name type="scientific">Arabidopsis thaliana</name>
    <name type="common">Mouse-ear cress</name>
    <dbReference type="NCBI Taxonomy" id="3702"/>
    <lineage>
        <taxon>Eukaryota</taxon>
        <taxon>Viridiplantae</taxon>
        <taxon>Streptophyta</taxon>
        <taxon>Embryophyta</taxon>
        <taxon>Tracheophyta</taxon>
        <taxon>Spermatophyta</taxon>
        <taxon>Magnoliopsida</taxon>
        <taxon>eudicotyledons</taxon>
        <taxon>Gunneridae</taxon>
        <taxon>Pentapetalae</taxon>
        <taxon>rosids</taxon>
        <taxon>malvids</taxon>
        <taxon>Brassicales</taxon>
        <taxon>Brassicaceae</taxon>
        <taxon>Camelineae</taxon>
        <taxon>Arabidopsis</taxon>
    </lineage>
</organism>
<dbReference type="AlphaFoldDB" id="A0A654EC97"/>
<dbReference type="ExpressionAtlas" id="A0A654EC97">
    <property type="expression patterns" value="baseline and differential"/>
</dbReference>
<reference evidence="3 4" key="1">
    <citation type="submission" date="2019-11" db="EMBL/GenBank/DDBJ databases">
        <authorList>
            <person name="Jiao W.-B."/>
            <person name="Schneeberger K."/>
        </authorList>
    </citation>
    <scope>NUCLEOTIDE SEQUENCE [LARGE SCALE GENOMIC DNA]</scope>
    <source>
        <strain evidence="4">cv. An-1</strain>
        <strain evidence="5">cv. C24</strain>
    </source>
</reference>
<dbReference type="EMBL" id="CACSHJ010000087">
    <property type="protein sequence ID" value="CAA0215547.1"/>
    <property type="molecule type" value="Genomic_DNA"/>
</dbReference>
<name>A0A654EC97_ARATH</name>
<dbReference type="Proteomes" id="UP000434276">
    <property type="component" value="Unassembled WGS sequence"/>
</dbReference>
<dbReference type="KEGG" id="ath:AT1G17744"/>
<evidence type="ECO:0000313" key="5">
    <source>
        <dbReference type="Proteomes" id="UP000434276"/>
    </source>
</evidence>
<accession>A0A654EC97</accession>
<dbReference type="Proteomes" id="UP000426265">
    <property type="component" value="Unassembled WGS sequence"/>
</dbReference>